<evidence type="ECO:0000313" key="2">
    <source>
        <dbReference type="Proteomes" id="UP000793456"/>
    </source>
</evidence>
<gene>
    <name evidence="1" type="ORF">E3U43_011733</name>
</gene>
<dbReference type="EMBL" id="CM011691">
    <property type="protein sequence ID" value="TMS07640.1"/>
    <property type="molecule type" value="Genomic_DNA"/>
</dbReference>
<name>A0ACD3QKL9_LARCR</name>
<organism evidence="1 2">
    <name type="scientific">Larimichthys crocea</name>
    <name type="common">Large yellow croaker</name>
    <name type="synonym">Pseudosciaena crocea</name>
    <dbReference type="NCBI Taxonomy" id="215358"/>
    <lineage>
        <taxon>Eukaryota</taxon>
        <taxon>Metazoa</taxon>
        <taxon>Chordata</taxon>
        <taxon>Craniata</taxon>
        <taxon>Vertebrata</taxon>
        <taxon>Euteleostomi</taxon>
        <taxon>Actinopterygii</taxon>
        <taxon>Neopterygii</taxon>
        <taxon>Teleostei</taxon>
        <taxon>Neoteleostei</taxon>
        <taxon>Acanthomorphata</taxon>
        <taxon>Eupercaria</taxon>
        <taxon>Sciaenidae</taxon>
        <taxon>Larimichthys</taxon>
    </lineage>
</organism>
<proteinExistence type="predicted"/>
<reference evidence="1" key="1">
    <citation type="submission" date="2018-11" db="EMBL/GenBank/DDBJ databases">
        <title>The sequence and de novo assembly of Larimichthys crocea genome using PacBio and Hi-C technologies.</title>
        <authorList>
            <person name="Xu P."/>
            <person name="Chen B."/>
            <person name="Zhou Z."/>
            <person name="Ke Q."/>
            <person name="Wu Y."/>
            <person name="Bai H."/>
            <person name="Pu F."/>
        </authorList>
    </citation>
    <scope>NUCLEOTIDE SEQUENCE</scope>
    <source>
        <tissue evidence="1">Muscle</tissue>
    </source>
</reference>
<accession>A0ACD3QKL9</accession>
<dbReference type="Proteomes" id="UP000793456">
    <property type="component" value="Chromosome XVIII"/>
</dbReference>
<evidence type="ECO:0000313" key="1">
    <source>
        <dbReference type="EMBL" id="TMS07640.1"/>
    </source>
</evidence>
<protein>
    <submittedName>
        <fullName evidence="1">Uncharacterized protein</fullName>
    </submittedName>
</protein>
<keyword evidence="2" id="KW-1185">Reference proteome</keyword>
<comment type="caution">
    <text evidence="1">The sequence shown here is derived from an EMBL/GenBank/DDBJ whole genome shotgun (WGS) entry which is preliminary data.</text>
</comment>
<sequence>MDQRSQLPDYCSLSHKWTLSSLPAMAKELKQHNASLRCCQVEKLEEEETSKGNLMDNPSAKSERGVSCCFMMCEKNVFSLRCTCSRGRVSVCHTALTDYSLSLKMRYLLASAVVPHCASDSYFLPF</sequence>